<name>A0A1M6JAA9_9CLOT</name>
<protein>
    <submittedName>
        <fullName evidence="1">Uncharacterized protein</fullName>
    </submittedName>
</protein>
<reference evidence="1 2" key="1">
    <citation type="submission" date="2016-11" db="EMBL/GenBank/DDBJ databases">
        <authorList>
            <person name="Jaros S."/>
            <person name="Januszkiewicz K."/>
            <person name="Wedrychowicz H."/>
        </authorList>
    </citation>
    <scope>NUCLEOTIDE SEQUENCE [LARGE SCALE GENOMIC DNA]</scope>
    <source>
        <strain evidence="1 2">DSM 21864</strain>
    </source>
</reference>
<dbReference type="RefSeq" id="WP_073008404.1">
    <property type="nucleotide sequence ID" value="NZ_FQZO01000005.1"/>
</dbReference>
<organism evidence="1 2">
    <name type="scientific">Clostridium amylolyticum</name>
    <dbReference type="NCBI Taxonomy" id="1121298"/>
    <lineage>
        <taxon>Bacteria</taxon>
        <taxon>Bacillati</taxon>
        <taxon>Bacillota</taxon>
        <taxon>Clostridia</taxon>
        <taxon>Eubacteriales</taxon>
        <taxon>Clostridiaceae</taxon>
        <taxon>Clostridium</taxon>
    </lineage>
</organism>
<accession>A0A1M6JAA9</accession>
<gene>
    <name evidence="1" type="ORF">SAMN05444401_3014</name>
</gene>
<keyword evidence="2" id="KW-1185">Reference proteome</keyword>
<dbReference type="AlphaFoldDB" id="A0A1M6JAA9"/>
<evidence type="ECO:0000313" key="1">
    <source>
        <dbReference type="EMBL" id="SHJ43637.1"/>
    </source>
</evidence>
<dbReference type="Proteomes" id="UP000184080">
    <property type="component" value="Unassembled WGS sequence"/>
</dbReference>
<dbReference type="EMBL" id="FQZO01000005">
    <property type="protein sequence ID" value="SHJ43637.1"/>
    <property type="molecule type" value="Genomic_DNA"/>
</dbReference>
<evidence type="ECO:0000313" key="2">
    <source>
        <dbReference type="Proteomes" id="UP000184080"/>
    </source>
</evidence>
<proteinExistence type="predicted"/>
<sequence>MYVNGSLIKNINENSLINFLKSKGCIKGEGESGKDTTLWIGELLDNKRITSTELNEFLFQELFYGRSNMINIFEIVSCKKMRDEQVWNERLSESYNINSTNFNEIISTVVHQDTPIKIVAMNTLVDEEGKVICVDIILARYIQINLNGRQSSSCCFIPIKFDLDNKLLIIKIRNQYGIPEKEHRPKATLDKIFEDFKLVMDFETITHDYKHQKVLYNMSKGLLEELYNIVPNYNSLTEMDEYIEGFINNVIDNMDIINVEDDAQGKKIINKGVIDLKDEINKVLQQLVVADYFFNEDIDLFSKNNVSAVITSIKFNDKEKNTARLAGEDNAKVIVCSRTFMSMRKSIEAVENVFALSIAHKRKSDSIEVKFDASEKDRLSILILNQKNYTEEDYNKIWRMYKKYEKKSFNTIERYRKEYVG</sequence>
<dbReference type="OrthoDB" id="2894779at2"/>